<keyword evidence="5 6" id="KW-0472">Membrane</keyword>
<comment type="caution">
    <text evidence="8">The sequence shown here is derived from an EMBL/GenBank/DDBJ whole genome shotgun (WGS) entry which is preliminary data.</text>
</comment>
<dbReference type="Pfam" id="PF12698">
    <property type="entry name" value="ABC2_membrane_3"/>
    <property type="match status" value="1"/>
</dbReference>
<comment type="subcellular location">
    <subcellularLocation>
        <location evidence="1">Cell membrane</location>
        <topology evidence="1">Multi-pass membrane protein</topology>
    </subcellularLocation>
</comment>
<dbReference type="GO" id="GO:0005886">
    <property type="term" value="C:plasma membrane"/>
    <property type="evidence" value="ECO:0007669"/>
    <property type="project" value="UniProtKB-SubCell"/>
</dbReference>
<protein>
    <submittedName>
        <fullName evidence="8">ABC transporter G family member 23</fullName>
    </submittedName>
</protein>
<gene>
    <name evidence="8" type="ORF">Fcan01_27677</name>
</gene>
<keyword evidence="3 6" id="KW-0812">Transmembrane</keyword>
<evidence type="ECO:0000259" key="7">
    <source>
        <dbReference type="Pfam" id="PF12698"/>
    </source>
</evidence>
<evidence type="ECO:0000256" key="3">
    <source>
        <dbReference type="ARBA" id="ARBA00022692"/>
    </source>
</evidence>
<accession>A0A226CXC7</accession>
<keyword evidence="2" id="KW-1003">Cell membrane</keyword>
<dbReference type="PANTHER" id="PTHR30294:SF38">
    <property type="entry name" value="TRANSPORT PERMEASE PROTEIN"/>
    <property type="match status" value="1"/>
</dbReference>
<dbReference type="EMBL" id="LNIX01000055">
    <property type="protein sequence ID" value="OXA37603.1"/>
    <property type="molecule type" value="Genomic_DNA"/>
</dbReference>
<feature type="transmembrane region" description="Helical" evidence="6">
    <location>
        <begin position="227"/>
        <end position="248"/>
    </location>
</feature>
<keyword evidence="9" id="KW-1185">Reference proteome</keyword>
<dbReference type="GO" id="GO:0140359">
    <property type="term" value="F:ABC-type transporter activity"/>
    <property type="evidence" value="ECO:0007669"/>
    <property type="project" value="InterPro"/>
</dbReference>
<sequence>MLLMNTFLSLHGIGYDPQGLNLGAIIDNGQLETLCDTKLDHSISSVRRQTEIDYPCRLLDIIEKLGVNWVPLTTELDVEQAIKAGDLMGYLKFPENFTENMRKRFVWRIYADEETLNGSTISIRLDNSEYMNTYFITKSLYESVQKFLLSSANDYDVDERTVTLPLQFSPIYGSLFHTWNSFIVSAELLLLWTFFSTTFGFFHVIDRCDNTFARTMATGVDFGQLQLSYYFSDIPLSFFQGGLILLIFWWDRGEQVQGSWILIGVIFYLARMAILSLYFVVGTFNMNVKDMTLLTISIIMVYVYASDTIWPIESVVWWYRPFCHCLPFTVTIRVLRSVITRGWGITHPTVFFGGICVPIIITGISTMVSFVVERRNKKL</sequence>
<feature type="transmembrane region" description="Helical" evidence="6">
    <location>
        <begin position="188"/>
        <end position="206"/>
    </location>
</feature>
<name>A0A226CXC7_FOLCA</name>
<feature type="domain" description="ABC-2 type transporter transmembrane" evidence="7">
    <location>
        <begin position="68"/>
        <end position="371"/>
    </location>
</feature>
<organism evidence="8 9">
    <name type="scientific">Folsomia candida</name>
    <name type="common">Springtail</name>
    <dbReference type="NCBI Taxonomy" id="158441"/>
    <lineage>
        <taxon>Eukaryota</taxon>
        <taxon>Metazoa</taxon>
        <taxon>Ecdysozoa</taxon>
        <taxon>Arthropoda</taxon>
        <taxon>Hexapoda</taxon>
        <taxon>Collembola</taxon>
        <taxon>Entomobryomorpha</taxon>
        <taxon>Isotomoidea</taxon>
        <taxon>Isotomidae</taxon>
        <taxon>Proisotominae</taxon>
        <taxon>Folsomia</taxon>
    </lineage>
</organism>
<dbReference type="InterPro" id="IPR051449">
    <property type="entry name" value="ABC-2_transporter_component"/>
</dbReference>
<reference evidence="8 9" key="1">
    <citation type="submission" date="2015-12" db="EMBL/GenBank/DDBJ databases">
        <title>The genome of Folsomia candida.</title>
        <authorList>
            <person name="Faddeeva A."/>
            <person name="Derks M.F."/>
            <person name="Anvar Y."/>
            <person name="Smit S."/>
            <person name="Van Straalen N."/>
            <person name="Roelofs D."/>
        </authorList>
    </citation>
    <scope>NUCLEOTIDE SEQUENCE [LARGE SCALE GENOMIC DNA]</scope>
    <source>
        <strain evidence="8 9">VU population</strain>
        <tissue evidence="8">Whole body</tissue>
    </source>
</reference>
<dbReference type="PANTHER" id="PTHR30294">
    <property type="entry name" value="MEMBRANE COMPONENT OF ABC TRANSPORTER YHHJ-RELATED"/>
    <property type="match status" value="1"/>
</dbReference>
<keyword evidence="4 6" id="KW-1133">Transmembrane helix</keyword>
<dbReference type="OrthoDB" id="8061355at2759"/>
<evidence type="ECO:0000256" key="1">
    <source>
        <dbReference type="ARBA" id="ARBA00004651"/>
    </source>
</evidence>
<evidence type="ECO:0000256" key="5">
    <source>
        <dbReference type="ARBA" id="ARBA00023136"/>
    </source>
</evidence>
<proteinExistence type="predicted"/>
<evidence type="ECO:0000256" key="4">
    <source>
        <dbReference type="ARBA" id="ARBA00022989"/>
    </source>
</evidence>
<dbReference type="AlphaFoldDB" id="A0A226CXC7"/>
<evidence type="ECO:0000313" key="8">
    <source>
        <dbReference type="EMBL" id="OXA37603.1"/>
    </source>
</evidence>
<evidence type="ECO:0000256" key="2">
    <source>
        <dbReference type="ARBA" id="ARBA00022475"/>
    </source>
</evidence>
<feature type="transmembrane region" description="Helical" evidence="6">
    <location>
        <begin position="350"/>
        <end position="372"/>
    </location>
</feature>
<evidence type="ECO:0000313" key="9">
    <source>
        <dbReference type="Proteomes" id="UP000198287"/>
    </source>
</evidence>
<dbReference type="Proteomes" id="UP000198287">
    <property type="component" value="Unassembled WGS sequence"/>
</dbReference>
<dbReference type="InterPro" id="IPR013525">
    <property type="entry name" value="ABC2_TM"/>
</dbReference>
<feature type="transmembrane region" description="Helical" evidence="6">
    <location>
        <begin position="293"/>
        <end position="312"/>
    </location>
</feature>
<evidence type="ECO:0000256" key="6">
    <source>
        <dbReference type="SAM" id="Phobius"/>
    </source>
</evidence>
<feature type="transmembrane region" description="Helical" evidence="6">
    <location>
        <begin position="260"/>
        <end position="281"/>
    </location>
</feature>